<dbReference type="PANTHER" id="PTHR30466:SF1">
    <property type="entry name" value="FMN REDUCTASE (NADH) RUTF"/>
    <property type="match status" value="1"/>
</dbReference>
<evidence type="ECO:0000313" key="4">
    <source>
        <dbReference type="Proteomes" id="UP000033874"/>
    </source>
</evidence>
<protein>
    <recommendedName>
        <fullName evidence="2">Flavin reductase like domain-containing protein</fullName>
    </recommendedName>
</protein>
<evidence type="ECO:0000256" key="1">
    <source>
        <dbReference type="ARBA" id="ARBA00023002"/>
    </source>
</evidence>
<dbReference type="GO" id="GO:0010181">
    <property type="term" value="F:FMN binding"/>
    <property type="evidence" value="ECO:0007669"/>
    <property type="project" value="InterPro"/>
</dbReference>
<name>A0A0M3AQ26_9SPHN</name>
<gene>
    <name evidence="3" type="ORF">YP76_13240</name>
</gene>
<evidence type="ECO:0000313" key="3">
    <source>
        <dbReference type="EMBL" id="KKW92028.1"/>
    </source>
</evidence>
<evidence type="ECO:0000259" key="2">
    <source>
        <dbReference type="SMART" id="SM00903"/>
    </source>
</evidence>
<keyword evidence="1" id="KW-0560">Oxidoreductase</keyword>
<proteinExistence type="predicted"/>
<reference evidence="3 4" key="1">
    <citation type="submission" date="2015-04" db="EMBL/GenBank/DDBJ databases">
        <title>Genome sequence of aromatic hydrocarbons-degrading Sphingobium chungbukense DJ77.</title>
        <authorList>
            <person name="Kim Y.-C."/>
            <person name="Chae J.-C."/>
        </authorList>
    </citation>
    <scope>NUCLEOTIDE SEQUENCE [LARGE SCALE GENOMIC DNA]</scope>
    <source>
        <strain evidence="3 4">DJ77</strain>
    </source>
</reference>
<dbReference type="Proteomes" id="UP000033874">
    <property type="component" value="Unassembled WGS sequence"/>
</dbReference>
<dbReference type="InterPro" id="IPR050268">
    <property type="entry name" value="NADH-dep_flavin_reductase"/>
</dbReference>
<dbReference type="InterPro" id="IPR002563">
    <property type="entry name" value="Flavin_Rdtase-like_dom"/>
</dbReference>
<dbReference type="EMBL" id="LBIC01000005">
    <property type="protein sequence ID" value="KKW92028.1"/>
    <property type="molecule type" value="Genomic_DNA"/>
</dbReference>
<comment type="caution">
    <text evidence="3">The sequence shown here is derived from an EMBL/GenBank/DDBJ whole genome shotgun (WGS) entry which is preliminary data.</text>
</comment>
<dbReference type="PANTHER" id="PTHR30466">
    <property type="entry name" value="FLAVIN REDUCTASE"/>
    <property type="match status" value="1"/>
</dbReference>
<dbReference type="AlphaFoldDB" id="A0A0M3AQ26"/>
<dbReference type="SUPFAM" id="SSF50475">
    <property type="entry name" value="FMN-binding split barrel"/>
    <property type="match status" value="1"/>
</dbReference>
<accession>A0A0M3AQ26</accession>
<keyword evidence="4" id="KW-1185">Reference proteome</keyword>
<organism evidence="3 4">
    <name type="scientific">Sphingobium chungbukense</name>
    <dbReference type="NCBI Taxonomy" id="56193"/>
    <lineage>
        <taxon>Bacteria</taxon>
        <taxon>Pseudomonadati</taxon>
        <taxon>Pseudomonadota</taxon>
        <taxon>Alphaproteobacteria</taxon>
        <taxon>Sphingomonadales</taxon>
        <taxon>Sphingomonadaceae</taxon>
        <taxon>Sphingobium</taxon>
    </lineage>
</organism>
<sequence>MSQSQLEPDVGMSLKVAMRRMASAVSIVTAVDAAGERAAMTATSVTSLTLDPPSMLVCINRNARIHRFLEAAGNFCINILAADQIVHAQACGGGSVPGERFAIPGWDEKAGIPVLDGAQAAILCRQKSRMTFGTHDIVIGEVMKVLIGNTDVDPLLYIDGSYARVGEKI</sequence>
<dbReference type="Gene3D" id="2.30.110.10">
    <property type="entry name" value="Electron Transport, Fmn-binding Protein, Chain A"/>
    <property type="match status" value="1"/>
</dbReference>
<dbReference type="RefSeq" id="WP_046764033.1">
    <property type="nucleotide sequence ID" value="NZ_LBIC01000005.1"/>
</dbReference>
<dbReference type="SMART" id="SM00903">
    <property type="entry name" value="Flavin_Reduct"/>
    <property type="match status" value="1"/>
</dbReference>
<dbReference type="Pfam" id="PF01613">
    <property type="entry name" value="Flavin_Reduct"/>
    <property type="match status" value="1"/>
</dbReference>
<dbReference type="InterPro" id="IPR012349">
    <property type="entry name" value="Split_barrel_FMN-bd"/>
</dbReference>
<dbReference type="STRING" id="56193.YP76_13240"/>
<feature type="domain" description="Flavin reductase like" evidence="2">
    <location>
        <begin position="18"/>
        <end position="164"/>
    </location>
</feature>
<dbReference type="GO" id="GO:0042602">
    <property type="term" value="F:riboflavin reductase (NADPH) activity"/>
    <property type="evidence" value="ECO:0007669"/>
    <property type="project" value="TreeGrafter"/>
</dbReference>
<dbReference type="PATRIC" id="fig|56193.3.peg.2756"/>